<evidence type="ECO:0000256" key="1">
    <source>
        <dbReference type="ARBA" id="ARBA00004651"/>
    </source>
</evidence>
<feature type="transmembrane region" description="Helical" evidence="6">
    <location>
        <begin position="12"/>
        <end position="36"/>
    </location>
</feature>
<dbReference type="EMBL" id="CP155620">
    <property type="protein sequence ID" value="XBJ30082.1"/>
    <property type="molecule type" value="Genomic_DNA"/>
</dbReference>
<protein>
    <submittedName>
        <fullName evidence="7">LptF/LptG family permease</fullName>
    </submittedName>
</protein>
<accession>A0AAU7EA18</accession>
<evidence type="ECO:0000313" key="7">
    <source>
        <dbReference type="EMBL" id="XBJ30082.1"/>
    </source>
</evidence>
<name>A0AAU7EA18_9BACT</name>
<evidence type="ECO:0000256" key="3">
    <source>
        <dbReference type="ARBA" id="ARBA00022692"/>
    </source>
</evidence>
<evidence type="ECO:0000256" key="2">
    <source>
        <dbReference type="ARBA" id="ARBA00022475"/>
    </source>
</evidence>
<feature type="transmembrane region" description="Helical" evidence="6">
    <location>
        <begin position="102"/>
        <end position="126"/>
    </location>
</feature>
<reference evidence="7" key="1">
    <citation type="submission" date="2024-05" db="EMBL/GenBank/DDBJ databases">
        <title>Campylobacter coli isolated from environmental waters in Slovenia.</title>
        <authorList>
            <person name="Zautner A.E."/>
            <person name="Bunk B."/>
            <person name="Riedel T."/>
            <person name="Sproeer C."/>
        </authorList>
    </citation>
    <scope>NUCLEOTIDE SEQUENCE</scope>
    <source>
        <strain evidence="7">CCS1377</strain>
    </source>
</reference>
<evidence type="ECO:0000256" key="4">
    <source>
        <dbReference type="ARBA" id="ARBA00022989"/>
    </source>
</evidence>
<keyword evidence="3 6" id="KW-0812">Transmembrane</keyword>
<dbReference type="AlphaFoldDB" id="A0AAU7EA18"/>
<dbReference type="GO" id="GO:0043190">
    <property type="term" value="C:ATP-binding cassette (ABC) transporter complex"/>
    <property type="evidence" value="ECO:0007669"/>
    <property type="project" value="TreeGrafter"/>
</dbReference>
<sequence>MKIVYKYLFNQFLSTKLSLFFILFTIISMVFFIQIARITSSIEISFLDLLKLYSFMIPRILIFTLPIAFFIALALSLYRLSKENESIVIFTLGMAPNLIAKFFLKIAFLISTCMLAVALIFIPIAFELQDNFVDYKKTQVNFNYKSGEFGQKFLDWMIFIEKQENDLYKNVVMYYPKKDELEKERLILATEARLERKDDAMSLKLLSGRAYIFDKNETLYLGEFKDLSINTLIKTPNLNIKSFYEYWLDLNHNDKRAKEFVIYTLISLFPFASTLFALSFGIVTYRYDKGYIYLGIFAVICLYFGALSIFYKPPILAVGSIFLLFFISSWLYFKKIIANKY</sequence>
<dbReference type="PANTHER" id="PTHR33529">
    <property type="entry name" value="SLR0882 PROTEIN-RELATED"/>
    <property type="match status" value="1"/>
</dbReference>
<evidence type="ECO:0000256" key="5">
    <source>
        <dbReference type="ARBA" id="ARBA00023136"/>
    </source>
</evidence>
<dbReference type="Pfam" id="PF03739">
    <property type="entry name" value="LptF_LptG"/>
    <property type="match status" value="1"/>
</dbReference>
<feature type="transmembrane region" description="Helical" evidence="6">
    <location>
        <begin position="260"/>
        <end position="283"/>
    </location>
</feature>
<dbReference type="PANTHER" id="PTHR33529:SF7">
    <property type="entry name" value="LIPOPOLYSACCHARIDE EXPORT SYSTEM PERMEASE PROTEIN LPTF"/>
    <property type="match status" value="1"/>
</dbReference>
<keyword evidence="2" id="KW-1003">Cell membrane</keyword>
<keyword evidence="5 6" id="KW-0472">Membrane</keyword>
<keyword evidence="4 6" id="KW-1133">Transmembrane helix</keyword>
<dbReference type="GO" id="GO:0015920">
    <property type="term" value="P:lipopolysaccharide transport"/>
    <property type="evidence" value="ECO:0007669"/>
    <property type="project" value="TreeGrafter"/>
</dbReference>
<dbReference type="RefSeq" id="WP_348519097.1">
    <property type="nucleotide sequence ID" value="NZ_CP155620.1"/>
</dbReference>
<evidence type="ECO:0000256" key="6">
    <source>
        <dbReference type="SAM" id="Phobius"/>
    </source>
</evidence>
<proteinExistence type="predicted"/>
<feature type="transmembrane region" description="Helical" evidence="6">
    <location>
        <begin position="56"/>
        <end position="81"/>
    </location>
</feature>
<gene>
    <name evidence="7" type="ORF">AAH949_04455</name>
</gene>
<feature type="transmembrane region" description="Helical" evidence="6">
    <location>
        <begin position="315"/>
        <end position="333"/>
    </location>
</feature>
<dbReference type="InterPro" id="IPR005495">
    <property type="entry name" value="LptG/LptF_permease"/>
</dbReference>
<feature type="transmembrane region" description="Helical" evidence="6">
    <location>
        <begin position="290"/>
        <end position="309"/>
    </location>
</feature>
<comment type="subcellular location">
    <subcellularLocation>
        <location evidence="1">Cell membrane</location>
        <topology evidence="1">Multi-pass membrane protein</topology>
    </subcellularLocation>
</comment>
<organism evidence="7">
    <name type="scientific">Campylobacter sp. CCS1377</name>
    <dbReference type="NCBI Taxonomy" id="3158229"/>
    <lineage>
        <taxon>Bacteria</taxon>
        <taxon>Pseudomonadati</taxon>
        <taxon>Campylobacterota</taxon>
        <taxon>Epsilonproteobacteria</taxon>
        <taxon>Campylobacterales</taxon>
        <taxon>Campylobacteraceae</taxon>
        <taxon>Campylobacter</taxon>
    </lineage>
</organism>